<accession>Q9AF03</accession>
<protein>
    <submittedName>
        <fullName evidence="1">Uncharacterized protein</fullName>
    </submittedName>
</protein>
<dbReference type="RefSeq" id="WP_010921747.1">
    <property type="nucleotide sequence ID" value="NC_002699.1"/>
</dbReference>
<geneLocation type="plasmid" evidence="1">
    <name>pFQ12</name>
</geneLocation>
<name>Q9AF03_9ACTN</name>
<dbReference type="EMBL" id="AY027524">
    <property type="protein sequence ID" value="AAK20151.1"/>
    <property type="molecule type" value="Genomic_DNA"/>
</dbReference>
<keyword evidence="1" id="KW-0614">Plasmid</keyword>
<evidence type="ECO:0000313" key="1">
    <source>
        <dbReference type="EMBL" id="AAK20151.1"/>
    </source>
</evidence>
<sequence length="154" mass="15954">MTPHKIAAPPPATRLTSTLIVGRVGTGKTVETVARTRAHLDAGGLVWLAGDPLPAGGVDHRRLDWHERGADGIRSLIEVACRLAAGRLRLDAAVGPLLLVADPWPTGPAAGRLTWLAEHGPTGVTPVGVVATALRPPPGAVWGERIDLPAALPL</sequence>
<proteinExistence type="predicted"/>
<organism evidence="1">
    <name type="scientific">Frankia torreyi</name>
    <dbReference type="NCBI Taxonomy" id="1856"/>
    <lineage>
        <taxon>Bacteria</taxon>
        <taxon>Bacillati</taxon>
        <taxon>Actinomycetota</taxon>
        <taxon>Actinomycetes</taxon>
        <taxon>Frankiales</taxon>
        <taxon>Frankiaceae</taxon>
        <taxon>Frankia</taxon>
    </lineage>
</organism>
<dbReference type="AlphaFoldDB" id="Q9AF03"/>
<reference evidence="1" key="1">
    <citation type="journal article" date="2001" name="Can. J. Microbiol.">
        <title>Analysis of pFQ12, a 22.4-kb Frankia plasmid.</title>
        <authorList>
            <person name="John T.R."/>
            <person name="Rice J.M."/>
            <person name="Johnson J.D."/>
        </authorList>
    </citation>
    <scope>NUCLEOTIDE SEQUENCE</scope>
    <source>
        <strain evidence="1">CpI1</strain>
        <plasmid evidence="1">pFQ12</plasmid>
    </source>
</reference>